<evidence type="ECO:0000259" key="1">
    <source>
        <dbReference type="Pfam" id="PF17667"/>
    </source>
</evidence>
<dbReference type="AlphaFoldDB" id="A0A9W8LQT1"/>
<feature type="domain" description="Fungal-type protein kinase" evidence="1">
    <location>
        <begin position="5"/>
        <end position="192"/>
    </location>
</feature>
<sequence length="252" mass="28497">MFGIIEAKVASSEASKASALLQVHQYTKNAYGIQHNRRFSWAMTAMRTDIQAYVFGPNLVLELILMDVMTCTGCKELIQLLVYWLFCELHSLGYDPMVQFNHALGCIEIDIPIDDGDDKLLISMYYPYNVVVAADHLFGQHMRCFLAIASLPAYTGDPEFKESIIIKDAWPEAPEKAKDINRDEIQYLQQIKEGLNNYPEFDGLYPNYEGGGHVCIQRLKSDYAVAVEDTTESIVGDNIWSQISNTALQVHK</sequence>
<keyword evidence="3" id="KW-1185">Reference proteome</keyword>
<dbReference type="EMBL" id="JANBUO010001811">
    <property type="protein sequence ID" value="KAJ2796742.1"/>
    <property type="molecule type" value="Genomic_DNA"/>
</dbReference>
<reference evidence="2" key="1">
    <citation type="submission" date="2022-07" db="EMBL/GenBank/DDBJ databases">
        <title>Phylogenomic reconstructions and comparative analyses of Kickxellomycotina fungi.</title>
        <authorList>
            <person name="Reynolds N.K."/>
            <person name="Stajich J.E."/>
            <person name="Barry K."/>
            <person name="Grigoriev I.V."/>
            <person name="Crous P."/>
            <person name="Smith M.E."/>
        </authorList>
    </citation>
    <scope>NUCLEOTIDE SEQUENCE</scope>
    <source>
        <strain evidence="2">NRRL 1565</strain>
    </source>
</reference>
<organism evidence="2 3">
    <name type="scientific">Coemansia guatemalensis</name>
    <dbReference type="NCBI Taxonomy" id="2761395"/>
    <lineage>
        <taxon>Eukaryota</taxon>
        <taxon>Fungi</taxon>
        <taxon>Fungi incertae sedis</taxon>
        <taxon>Zoopagomycota</taxon>
        <taxon>Kickxellomycotina</taxon>
        <taxon>Kickxellomycetes</taxon>
        <taxon>Kickxellales</taxon>
        <taxon>Kickxellaceae</taxon>
        <taxon>Coemansia</taxon>
    </lineage>
</organism>
<name>A0A9W8LQT1_9FUNG</name>
<dbReference type="Pfam" id="PF17667">
    <property type="entry name" value="Pkinase_fungal"/>
    <property type="match status" value="1"/>
</dbReference>
<evidence type="ECO:0000313" key="3">
    <source>
        <dbReference type="Proteomes" id="UP001140094"/>
    </source>
</evidence>
<dbReference type="Proteomes" id="UP001140094">
    <property type="component" value="Unassembled WGS sequence"/>
</dbReference>
<protein>
    <recommendedName>
        <fullName evidence="1">Fungal-type protein kinase domain-containing protein</fullName>
    </recommendedName>
</protein>
<accession>A0A9W8LQT1</accession>
<dbReference type="InterPro" id="IPR040976">
    <property type="entry name" value="Pkinase_fungal"/>
</dbReference>
<dbReference type="OrthoDB" id="5584477at2759"/>
<comment type="caution">
    <text evidence="2">The sequence shown here is derived from an EMBL/GenBank/DDBJ whole genome shotgun (WGS) entry which is preliminary data.</text>
</comment>
<proteinExistence type="predicted"/>
<gene>
    <name evidence="2" type="ORF">H4R20_005434</name>
</gene>
<evidence type="ECO:0000313" key="2">
    <source>
        <dbReference type="EMBL" id="KAJ2796742.1"/>
    </source>
</evidence>